<reference evidence="1 2" key="1">
    <citation type="submission" date="2020-09" db="EMBL/GenBank/DDBJ databases">
        <title>De no assembly of potato wild relative species, Solanum commersonii.</title>
        <authorList>
            <person name="Cho K."/>
        </authorList>
    </citation>
    <scope>NUCLEOTIDE SEQUENCE [LARGE SCALE GENOMIC DNA]</scope>
    <source>
        <strain evidence="1">LZ3.2</strain>
        <tissue evidence="1">Leaf</tissue>
    </source>
</reference>
<accession>A0A9J5XJE5</accession>
<sequence>MQSLRNFCCHEIESELGEYPSFREEDSAVGVGSLTWGDDDDGGGGEVEEEQMTSERRFFGGKFRHNCVVIENLEDAEEKKQIWSGLSLGLPCWRSQVRNPLPAKARGLPSRSSSSRACLVRVTSLMWFASYCIETRVLPCAHPKGSGCGSDEEVVDPKATLEVSCKPKCVRQLKEYQYSGHSSDKCLQMEHNDMFLNNAYDLLLQFKGLIALLFSRSLIIHIYYLDIKEEFDPIFWFHPIIPAFPICPTVTEQLWISHGLLVDKFSLIMRHSDLNREKRICSPWALGSLS</sequence>
<dbReference type="Proteomes" id="UP000824120">
    <property type="component" value="Chromosome 9"/>
</dbReference>
<dbReference type="AlphaFoldDB" id="A0A9J5XJE5"/>
<organism evidence="1 2">
    <name type="scientific">Solanum commersonii</name>
    <name type="common">Commerson's wild potato</name>
    <name type="synonym">Commerson's nightshade</name>
    <dbReference type="NCBI Taxonomy" id="4109"/>
    <lineage>
        <taxon>Eukaryota</taxon>
        <taxon>Viridiplantae</taxon>
        <taxon>Streptophyta</taxon>
        <taxon>Embryophyta</taxon>
        <taxon>Tracheophyta</taxon>
        <taxon>Spermatophyta</taxon>
        <taxon>Magnoliopsida</taxon>
        <taxon>eudicotyledons</taxon>
        <taxon>Gunneridae</taxon>
        <taxon>Pentapetalae</taxon>
        <taxon>asterids</taxon>
        <taxon>lamiids</taxon>
        <taxon>Solanales</taxon>
        <taxon>Solanaceae</taxon>
        <taxon>Solanoideae</taxon>
        <taxon>Solaneae</taxon>
        <taxon>Solanum</taxon>
    </lineage>
</organism>
<protein>
    <submittedName>
        <fullName evidence="1">Uncharacterized protein</fullName>
    </submittedName>
</protein>
<keyword evidence="2" id="KW-1185">Reference proteome</keyword>
<gene>
    <name evidence="1" type="ORF">H5410_048113</name>
</gene>
<evidence type="ECO:0000313" key="1">
    <source>
        <dbReference type="EMBL" id="KAG5587679.1"/>
    </source>
</evidence>
<dbReference type="EMBL" id="JACXVP010000009">
    <property type="protein sequence ID" value="KAG5587679.1"/>
    <property type="molecule type" value="Genomic_DNA"/>
</dbReference>
<evidence type="ECO:0000313" key="2">
    <source>
        <dbReference type="Proteomes" id="UP000824120"/>
    </source>
</evidence>
<comment type="caution">
    <text evidence="1">The sequence shown here is derived from an EMBL/GenBank/DDBJ whole genome shotgun (WGS) entry which is preliminary data.</text>
</comment>
<name>A0A9J5XJE5_SOLCO</name>
<proteinExistence type="predicted"/>